<evidence type="ECO:0008006" key="3">
    <source>
        <dbReference type="Google" id="ProtNLM"/>
    </source>
</evidence>
<accession>A0A0M3TKY8</accession>
<gene>
    <name evidence="1" type="ORF">G436_0973</name>
</gene>
<name>A0A0M3TKY8_LEPIR</name>
<organism evidence="1">
    <name type="scientific">Leptospira interrogans serovar Hardjo str. Norma</name>
    <dbReference type="NCBI Taxonomy" id="1279460"/>
    <lineage>
        <taxon>Bacteria</taxon>
        <taxon>Pseudomonadati</taxon>
        <taxon>Spirochaetota</taxon>
        <taxon>Spirochaetia</taxon>
        <taxon>Leptospirales</taxon>
        <taxon>Leptospiraceae</taxon>
        <taxon>Leptospira</taxon>
    </lineage>
</organism>
<proteinExistence type="predicted"/>
<reference evidence="1 2" key="1">
    <citation type="journal article" date="2015" name="Genome Announc.">
        <title>Whole-Genome Sequence of Leptospira interrogans Serovar Hardjo Subtype Hardjoprajitno Strain Norma, Isolated from Cattle in a Leptospirosis Outbreak in Brazil.</title>
        <authorList>
            <person name="Cosate M.R."/>
            <person name="Soares S.C."/>
            <person name="Mendes T.A."/>
            <person name="Raittz R.T."/>
            <person name="Moreira E.C."/>
            <person name="Leite R."/>
            <person name="Fernandes G.R."/>
            <person name="Haddad J.P."/>
            <person name="Ortega J.M."/>
        </authorList>
    </citation>
    <scope>NUCLEOTIDE SEQUENCE [LARGE SCALE GENOMIC DNA]</scope>
    <source>
        <strain evidence="1 2">Norma</strain>
    </source>
</reference>
<protein>
    <recommendedName>
        <fullName evidence="3">Toxin-antitoxin system, antitoxin component, PHD family</fullName>
    </recommendedName>
</protein>
<dbReference type="PANTHER" id="PTHR35377">
    <property type="entry name" value="ANTITOXIN VAPB49-RELATED-RELATED"/>
    <property type="match status" value="1"/>
</dbReference>
<dbReference type="EMBL" id="CP012603">
    <property type="protein sequence ID" value="ALE38185.1"/>
    <property type="molecule type" value="Genomic_DNA"/>
</dbReference>
<evidence type="ECO:0000313" key="2">
    <source>
        <dbReference type="Proteomes" id="UP000056502"/>
    </source>
</evidence>
<dbReference type="PANTHER" id="PTHR35377:SF8">
    <property type="entry name" value="ANTITOXIN VAPB22"/>
    <property type="match status" value="1"/>
</dbReference>
<dbReference type="Proteomes" id="UP000056502">
    <property type="component" value="Chromosome I"/>
</dbReference>
<dbReference type="InterPro" id="IPR051416">
    <property type="entry name" value="phD-YefM_TA_antitoxins"/>
</dbReference>
<dbReference type="PATRIC" id="fig|1279460.3.peg.978"/>
<evidence type="ECO:0000313" key="1">
    <source>
        <dbReference type="EMBL" id="ALE38185.1"/>
    </source>
</evidence>
<dbReference type="AlphaFoldDB" id="A0A0M3TKY8"/>
<sequence>MTQLKIVDSTFFELTFYFIMKTKTVGAKVLKENLSTYLRLVKEGETILVMERNQVVAEIKKPSANSDGTIENFLQREEKRGLLLRAKRKSTLLRPPSQVKEKFKLDWMKTYYEDRD</sequence>